<evidence type="ECO:0000259" key="10">
    <source>
        <dbReference type="PROSITE" id="PS50893"/>
    </source>
</evidence>
<dbReference type="GO" id="GO:0015440">
    <property type="term" value="F:ABC-type peptide transporter activity"/>
    <property type="evidence" value="ECO:0007669"/>
    <property type="project" value="EnsemblFungi"/>
</dbReference>
<accession>A0A1E3QQU1</accession>
<feature type="domain" description="ABC transporter" evidence="10">
    <location>
        <begin position="766"/>
        <end position="1007"/>
    </location>
</feature>
<feature type="transmembrane region" description="Helical" evidence="8">
    <location>
        <begin position="480"/>
        <end position="509"/>
    </location>
</feature>
<evidence type="ECO:0000256" key="9">
    <source>
        <dbReference type="SAM" id="SignalP"/>
    </source>
</evidence>
<evidence type="ECO:0000256" key="7">
    <source>
        <dbReference type="ARBA" id="ARBA00023136"/>
    </source>
</evidence>
<feature type="transmembrane region" description="Helical" evidence="8">
    <location>
        <begin position="586"/>
        <end position="606"/>
    </location>
</feature>
<dbReference type="InterPro" id="IPR039421">
    <property type="entry name" value="Type_1_exporter"/>
</dbReference>
<keyword evidence="9" id="KW-0732">Signal</keyword>
<feature type="domain" description="ABC transmembrane type-1" evidence="11">
    <location>
        <begin position="440"/>
        <end position="728"/>
    </location>
</feature>
<dbReference type="Pfam" id="PF00664">
    <property type="entry name" value="ABC_membrane"/>
    <property type="match status" value="1"/>
</dbReference>
<evidence type="ECO:0000313" key="12">
    <source>
        <dbReference type="EMBL" id="ODQ79327.1"/>
    </source>
</evidence>
<dbReference type="GO" id="GO:0016887">
    <property type="term" value="F:ATP hydrolysis activity"/>
    <property type="evidence" value="ECO:0007669"/>
    <property type="project" value="InterPro"/>
</dbReference>
<feature type="signal peptide" evidence="9">
    <location>
        <begin position="1"/>
        <end position="15"/>
    </location>
</feature>
<keyword evidence="7 8" id="KW-0472">Membrane</keyword>
<protein>
    <recommendedName>
        <fullName evidence="14">ABC transporter domain-containing protein</fullName>
    </recommendedName>
</protein>
<dbReference type="GO" id="GO:0000770">
    <property type="term" value="P:peptide pheromone export"/>
    <property type="evidence" value="ECO:0007669"/>
    <property type="project" value="EnsemblFungi"/>
</dbReference>
<gene>
    <name evidence="12" type="ORF">BABINDRAFT_161737</name>
</gene>
<evidence type="ECO:0000256" key="8">
    <source>
        <dbReference type="SAM" id="Phobius"/>
    </source>
</evidence>
<dbReference type="RefSeq" id="XP_018984655.1">
    <property type="nucleotide sequence ID" value="XM_019128982.1"/>
</dbReference>
<dbReference type="GO" id="GO:0015421">
    <property type="term" value="F:ABC-type oligopeptide transporter activity"/>
    <property type="evidence" value="ECO:0007669"/>
    <property type="project" value="TreeGrafter"/>
</dbReference>
<keyword evidence="4" id="KW-0547">Nucleotide-binding</keyword>
<dbReference type="GO" id="GO:0043332">
    <property type="term" value="C:mating projection tip"/>
    <property type="evidence" value="ECO:0007669"/>
    <property type="project" value="EnsemblFungi"/>
</dbReference>
<dbReference type="EMBL" id="KV454432">
    <property type="protein sequence ID" value="ODQ79327.1"/>
    <property type="molecule type" value="Genomic_DNA"/>
</dbReference>
<keyword evidence="2" id="KW-0813">Transport</keyword>
<dbReference type="Gene3D" id="1.20.1560.10">
    <property type="entry name" value="ABC transporter type 1, transmembrane domain"/>
    <property type="match status" value="1"/>
</dbReference>
<dbReference type="GO" id="GO:0005794">
    <property type="term" value="C:Golgi apparatus"/>
    <property type="evidence" value="ECO:0007669"/>
    <property type="project" value="EnsemblFungi"/>
</dbReference>
<dbReference type="InterPro" id="IPR011527">
    <property type="entry name" value="ABC1_TM_dom"/>
</dbReference>
<dbReference type="InterPro" id="IPR003439">
    <property type="entry name" value="ABC_transporter-like_ATP-bd"/>
</dbReference>
<evidence type="ECO:0000259" key="11">
    <source>
        <dbReference type="PROSITE" id="PS50929"/>
    </source>
</evidence>
<dbReference type="InterPro" id="IPR027417">
    <property type="entry name" value="P-loop_NTPase"/>
</dbReference>
<feature type="transmembrane region" description="Helical" evidence="8">
    <location>
        <begin position="437"/>
        <end position="460"/>
    </location>
</feature>
<dbReference type="GO" id="GO:0005886">
    <property type="term" value="C:plasma membrane"/>
    <property type="evidence" value="ECO:0007669"/>
    <property type="project" value="EnsemblFungi"/>
</dbReference>
<feature type="transmembrane region" description="Helical" evidence="8">
    <location>
        <begin position="701"/>
        <end position="721"/>
    </location>
</feature>
<proteinExistence type="predicted"/>
<dbReference type="PROSITE" id="PS50893">
    <property type="entry name" value="ABC_TRANSPORTER_2"/>
    <property type="match status" value="2"/>
</dbReference>
<dbReference type="PANTHER" id="PTHR43394:SF1">
    <property type="entry name" value="ATP-BINDING CASSETTE SUB-FAMILY B MEMBER 10, MITOCHONDRIAL"/>
    <property type="match status" value="1"/>
</dbReference>
<dbReference type="Gene3D" id="3.40.50.300">
    <property type="entry name" value="P-loop containing nucleotide triphosphate hydrolases"/>
    <property type="match status" value="2"/>
</dbReference>
<keyword evidence="3 8" id="KW-0812">Transmembrane</keyword>
<keyword evidence="6 8" id="KW-1133">Transmembrane helix</keyword>
<dbReference type="PANTHER" id="PTHR43394">
    <property type="entry name" value="ATP-DEPENDENT PERMEASE MDL1, MITOCHONDRIAL"/>
    <property type="match status" value="1"/>
</dbReference>
<comment type="subcellular location">
    <subcellularLocation>
        <location evidence="1">Membrane</location>
        <topology evidence="1">Multi-pass membrane protein</topology>
    </subcellularLocation>
</comment>
<dbReference type="Pfam" id="PF00005">
    <property type="entry name" value="ABC_tran"/>
    <property type="match status" value="2"/>
</dbReference>
<keyword evidence="13" id="KW-1185">Reference proteome</keyword>
<sequence>MTCFMSCLMIALTASGITEQLIHIQKARVAAVKIAKFLNTKKLLTTPSFNHGKLSLYPDQFLGNISFKNVSFAYPSRKHQIILKSVSLSFKANQTTFIVGVSGSSKSTLFQLLFGFYLPSAGRVDVDGFEVRNVNEGWLTDNITLVQQECILFNDTIRNNITMTSNGNDPETSDRFAEACKIALVNEMVEDFPDGLETNITAKGTSLSGGQRQRVALARAIFKNLSVLILDEAVSALDISLRRRVMFNIRKWRREKTTIITTHELDTISPDDYVYVMEDGKVCESGTSQLLELQRDSAFSWLRSRDREGARELEELPRENSVNPFSNAFRVEDNVYFEFSKPLNSRYSAVSHKFLLGFSESPSQHGYVSESSIDLCDHKILSYHTPISSEQEAVELYKLDTATRPYKRTVPSTKISTEVMGVIEILRFMMGHIRKKLHLVLGVICAVINGASNPVFSFAFSKLISGIITSDKDVMDAHFILKWSIIVIAICIVDSATTFGKSIFLGYAAEMWILECRKQSFDSISKQEVSWFSGANRNPAEISALLMNDTRDLRNLVSEFLSVIGSIFVLLTVGIIWALVTGWKLSLVGISLIPLFALCTMAYSGFLRFSEASYKVAVAELENQVHDTVDGIRTIKCLNMKRHFCHLFDTQRDALLRLGTNRAVHTGMGVAINSLITYLCQSILMYYGVRLVAMGTYTSGQMFLVFTLLVFSMTTAGLLMGQLPDISRGQRAGTYIVELLRLPPSDTETSGALDLFSIFQAPYPLLEFRDVTFAYPSNSDVLVLDGLNLQIHKGETVCIMGQSGSGKSTIASLMSKLYCPTAGSALWNGVPVTRLLAFWLRSQIAVVPQTATFFEGTLRDNLLYGLAELVSDAQYEELLKMANIYDFTVSLPQGLETRIGGSSNLLISGGQAQRLSIARALLRRPKILIMDECTSALDTENTQIIADLITNNLSIQKGLTTIVITHSESLMRASSRILTIKEGAVCELGSFQRLYNRRGEFFRIVASGRQ</sequence>
<dbReference type="SMART" id="SM00382">
    <property type="entry name" value="AAA"/>
    <property type="match status" value="2"/>
</dbReference>
<feature type="transmembrane region" description="Helical" evidence="8">
    <location>
        <begin position="670"/>
        <end position="689"/>
    </location>
</feature>
<dbReference type="PROSITE" id="PS50929">
    <property type="entry name" value="ABC_TM1F"/>
    <property type="match status" value="1"/>
</dbReference>
<dbReference type="SUPFAM" id="SSF52540">
    <property type="entry name" value="P-loop containing nucleoside triphosphate hydrolases"/>
    <property type="match status" value="2"/>
</dbReference>
<reference evidence="13" key="1">
    <citation type="submission" date="2016-05" db="EMBL/GenBank/DDBJ databases">
        <title>Comparative genomics of biotechnologically important yeasts.</title>
        <authorList>
            <consortium name="DOE Joint Genome Institute"/>
            <person name="Riley R."/>
            <person name="Haridas S."/>
            <person name="Wolfe K.H."/>
            <person name="Lopes M.R."/>
            <person name="Hittinger C.T."/>
            <person name="Goker M."/>
            <person name="Salamov A."/>
            <person name="Wisecaver J."/>
            <person name="Long T.M."/>
            <person name="Aerts A.L."/>
            <person name="Barry K."/>
            <person name="Choi C."/>
            <person name="Clum A."/>
            <person name="Coughlan A.Y."/>
            <person name="Deshpande S."/>
            <person name="Douglass A.P."/>
            <person name="Hanson S.J."/>
            <person name="Klenk H.-P."/>
            <person name="Labutti K."/>
            <person name="Lapidus A."/>
            <person name="Lindquist E."/>
            <person name="Lipzen A."/>
            <person name="Meier-Kolthoff J.P."/>
            <person name="Ohm R.A."/>
            <person name="Otillar R.P."/>
            <person name="Pangilinan J."/>
            <person name="Peng Y."/>
            <person name="Rokas A."/>
            <person name="Rosa C.A."/>
            <person name="Scheuner C."/>
            <person name="Sibirny A.A."/>
            <person name="Slot J.C."/>
            <person name="Stielow J.B."/>
            <person name="Sun H."/>
            <person name="Kurtzman C.P."/>
            <person name="Blackwell M."/>
            <person name="Grigoriev I.V."/>
            <person name="Jeffries T.W."/>
        </authorList>
    </citation>
    <scope>NUCLEOTIDE SEQUENCE [LARGE SCALE GENOMIC DNA]</scope>
    <source>
        <strain evidence="13">NRRL Y-12698</strain>
    </source>
</reference>
<dbReference type="GO" id="GO:0005524">
    <property type="term" value="F:ATP binding"/>
    <property type="evidence" value="ECO:0007669"/>
    <property type="project" value="UniProtKB-KW"/>
</dbReference>
<dbReference type="SUPFAM" id="SSF90123">
    <property type="entry name" value="ABC transporter transmembrane region"/>
    <property type="match status" value="1"/>
</dbReference>
<dbReference type="FunFam" id="3.40.50.300:FF:000604">
    <property type="entry name" value="ABC transporter B family member 28"/>
    <property type="match status" value="2"/>
</dbReference>
<dbReference type="AlphaFoldDB" id="A0A1E3QQU1"/>
<dbReference type="InterPro" id="IPR036640">
    <property type="entry name" value="ABC1_TM_sf"/>
</dbReference>
<evidence type="ECO:0000256" key="4">
    <source>
        <dbReference type="ARBA" id="ARBA00022741"/>
    </source>
</evidence>
<evidence type="ECO:0000256" key="3">
    <source>
        <dbReference type="ARBA" id="ARBA00022692"/>
    </source>
</evidence>
<evidence type="ECO:0000313" key="13">
    <source>
        <dbReference type="Proteomes" id="UP000094336"/>
    </source>
</evidence>
<organism evidence="12 13">
    <name type="scientific">Babjeviella inositovora NRRL Y-12698</name>
    <dbReference type="NCBI Taxonomy" id="984486"/>
    <lineage>
        <taxon>Eukaryota</taxon>
        <taxon>Fungi</taxon>
        <taxon>Dikarya</taxon>
        <taxon>Ascomycota</taxon>
        <taxon>Saccharomycotina</taxon>
        <taxon>Pichiomycetes</taxon>
        <taxon>Serinales incertae sedis</taxon>
        <taxon>Babjeviella</taxon>
    </lineage>
</organism>
<dbReference type="STRING" id="984486.A0A1E3QQU1"/>
<evidence type="ECO:0000256" key="2">
    <source>
        <dbReference type="ARBA" id="ARBA00022448"/>
    </source>
</evidence>
<dbReference type="Proteomes" id="UP000094336">
    <property type="component" value="Unassembled WGS sequence"/>
</dbReference>
<feature type="domain" description="ABC transporter" evidence="10">
    <location>
        <begin position="65"/>
        <end position="304"/>
    </location>
</feature>
<evidence type="ECO:0008006" key="14">
    <source>
        <dbReference type="Google" id="ProtNLM"/>
    </source>
</evidence>
<dbReference type="OrthoDB" id="6500128at2759"/>
<evidence type="ECO:0000256" key="6">
    <source>
        <dbReference type="ARBA" id="ARBA00022989"/>
    </source>
</evidence>
<evidence type="ECO:0000256" key="5">
    <source>
        <dbReference type="ARBA" id="ARBA00022840"/>
    </source>
</evidence>
<dbReference type="GeneID" id="30146835"/>
<evidence type="ECO:0000256" key="1">
    <source>
        <dbReference type="ARBA" id="ARBA00004141"/>
    </source>
</evidence>
<name>A0A1E3QQU1_9ASCO</name>
<feature type="chain" id="PRO_5012430069" description="ABC transporter domain-containing protein" evidence="9">
    <location>
        <begin position="16"/>
        <end position="1010"/>
    </location>
</feature>
<keyword evidence="5" id="KW-0067">ATP-binding</keyword>
<dbReference type="InterPro" id="IPR017871">
    <property type="entry name" value="ABC_transporter-like_CS"/>
</dbReference>
<dbReference type="InterPro" id="IPR003593">
    <property type="entry name" value="AAA+_ATPase"/>
</dbReference>
<dbReference type="CDD" id="cd18578">
    <property type="entry name" value="ABC_6TM_Pgp_ABCB1_D2_like"/>
    <property type="match status" value="1"/>
</dbReference>
<dbReference type="PROSITE" id="PS00211">
    <property type="entry name" value="ABC_TRANSPORTER_1"/>
    <property type="match status" value="2"/>
</dbReference>
<feature type="transmembrane region" description="Helical" evidence="8">
    <location>
        <begin position="560"/>
        <end position="580"/>
    </location>
</feature>